<dbReference type="HAMAP" id="MF_00137">
    <property type="entry name" value="SAICAR_synth"/>
    <property type="match status" value="1"/>
</dbReference>
<dbReference type="EC" id="6.3.2.6" evidence="8"/>
<dbReference type="AlphaFoldDB" id="A0A1F6BYW5"/>
<evidence type="ECO:0000256" key="6">
    <source>
        <dbReference type="ARBA" id="ARBA00022840"/>
    </source>
</evidence>
<dbReference type="Gene3D" id="3.30.200.20">
    <property type="entry name" value="Phosphorylase Kinase, domain 1"/>
    <property type="match status" value="1"/>
</dbReference>
<evidence type="ECO:0000256" key="1">
    <source>
        <dbReference type="ARBA" id="ARBA00004672"/>
    </source>
</evidence>
<evidence type="ECO:0000313" key="11">
    <source>
        <dbReference type="Proteomes" id="UP000176996"/>
    </source>
</evidence>
<dbReference type="EMBL" id="MFKK01000004">
    <property type="protein sequence ID" value="OGG42144.1"/>
    <property type="molecule type" value="Genomic_DNA"/>
</dbReference>
<dbReference type="InterPro" id="IPR028923">
    <property type="entry name" value="SAICAR_synt/ADE2_N"/>
</dbReference>
<keyword evidence="5 8" id="KW-0658">Purine biosynthesis</keyword>
<feature type="domain" description="SAICAR synthetase/ADE2 N-terminal" evidence="9">
    <location>
        <begin position="16"/>
        <end position="283"/>
    </location>
</feature>
<dbReference type="NCBIfam" id="NF010568">
    <property type="entry name" value="PRK13961.1"/>
    <property type="match status" value="1"/>
</dbReference>
<dbReference type="GO" id="GO:0005524">
    <property type="term" value="F:ATP binding"/>
    <property type="evidence" value="ECO:0007669"/>
    <property type="project" value="UniProtKB-KW"/>
</dbReference>
<proteinExistence type="inferred from homology"/>
<gene>
    <name evidence="8" type="primary">purC</name>
    <name evidence="10" type="ORF">A3A21_02045</name>
</gene>
<comment type="caution">
    <text evidence="10">The sequence shown here is derived from an EMBL/GenBank/DDBJ whole genome shotgun (WGS) entry which is preliminary data.</text>
</comment>
<evidence type="ECO:0000256" key="5">
    <source>
        <dbReference type="ARBA" id="ARBA00022755"/>
    </source>
</evidence>
<protein>
    <recommendedName>
        <fullName evidence="8">Phosphoribosylaminoimidazole-succinocarboxamide synthase</fullName>
        <ecNumber evidence="8">6.3.2.6</ecNumber>
    </recommendedName>
    <alternativeName>
        <fullName evidence="8">SAICAR synthetase</fullName>
    </alternativeName>
</protein>
<dbReference type="SUPFAM" id="SSF56104">
    <property type="entry name" value="SAICAR synthase-like"/>
    <property type="match status" value="1"/>
</dbReference>
<name>A0A1F6BYW5_9BACT</name>
<dbReference type="PANTHER" id="PTHR43700">
    <property type="entry name" value="PHOSPHORIBOSYLAMINOIMIDAZOLE-SUCCINOCARBOXAMIDE SYNTHASE"/>
    <property type="match status" value="1"/>
</dbReference>
<dbReference type="PROSITE" id="PS01058">
    <property type="entry name" value="SAICAR_SYNTHETASE_2"/>
    <property type="match status" value="1"/>
</dbReference>
<organism evidence="10 11">
    <name type="scientific">Candidatus Jorgensenbacteria bacterium RIFCSPLOWO2_01_FULL_45_25b</name>
    <dbReference type="NCBI Taxonomy" id="1798471"/>
    <lineage>
        <taxon>Bacteria</taxon>
        <taxon>Candidatus Joergenseniibacteriota</taxon>
    </lineage>
</organism>
<dbReference type="GO" id="GO:0005737">
    <property type="term" value="C:cytoplasm"/>
    <property type="evidence" value="ECO:0007669"/>
    <property type="project" value="TreeGrafter"/>
</dbReference>
<keyword evidence="4 8" id="KW-0547">Nucleotide-binding</keyword>
<evidence type="ECO:0000313" key="10">
    <source>
        <dbReference type="EMBL" id="OGG42144.1"/>
    </source>
</evidence>
<dbReference type="InterPro" id="IPR018236">
    <property type="entry name" value="SAICAR_synthetase_CS"/>
</dbReference>
<dbReference type="PANTHER" id="PTHR43700:SF1">
    <property type="entry name" value="PHOSPHORIBOSYLAMINOIMIDAZOLE-SUCCINOCARBOXAMIDE SYNTHASE"/>
    <property type="match status" value="1"/>
</dbReference>
<sequence>MVATVLETHFPNLNLMSRGKVRDIYDLDDPDLGRRGDLDNPNPLGDRLLIVASDRISAFDYVLPSAIPQKGHVLTALSEFWFGHTKHIVRNHLISTRVADFPLVAQEHAETLEGRSMLVHRAERVDVECVVRGYLSGSAWREYRQSGTVCGAKLPLGLRESDKLPDPLFTPATKAASGHDENIAVERMAELVGADVTESLKTASVALYRVAADYALSRGIIIADTKFEFGYVDGAPMLIDEALTPDSSRFWPLDGYEPGRSQASFDKQYVRDYLESLNWDKQPPVPPLSDEVVRGTSRRYLEAYERIVGRPLL</sequence>
<dbReference type="Pfam" id="PF01259">
    <property type="entry name" value="SAICAR_synt"/>
    <property type="match status" value="1"/>
</dbReference>
<evidence type="ECO:0000256" key="7">
    <source>
        <dbReference type="ARBA" id="ARBA00048475"/>
    </source>
</evidence>
<dbReference type="NCBIfam" id="TIGR00081">
    <property type="entry name" value="purC"/>
    <property type="match status" value="1"/>
</dbReference>
<keyword evidence="6 8" id="KW-0067">ATP-binding</keyword>
<evidence type="ECO:0000256" key="4">
    <source>
        <dbReference type="ARBA" id="ARBA00022741"/>
    </source>
</evidence>
<evidence type="ECO:0000256" key="2">
    <source>
        <dbReference type="ARBA" id="ARBA00010190"/>
    </source>
</evidence>
<comment type="similarity">
    <text evidence="2 8">Belongs to the SAICAR synthetase family.</text>
</comment>
<dbReference type="STRING" id="1798471.A3A21_02045"/>
<dbReference type="GO" id="GO:0006189">
    <property type="term" value="P:'de novo' IMP biosynthetic process"/>
    <property type="evidence" value="ECO:0007669"/>
    <property type="project" value="UniProtKB-UniRule"/>
</dbReference>
<dbReference type="CDD" id="cd01414">
    <property type="entry name" value="SAICAR_synt_Sc"/>
    <property type="match status" value="1"/>
</dbReference>
<evidence type="ECO:0000256" key="3">
    <source>
        <dbReference type="ARBA" id="ARBA00022598"/>
    </source>
</evidence>
<dbReference type="Proteomes" id="UP000176996">
    <property type="component" value="Unassembled WGS sequence"/>
</dbReference>
<accession>A0A1F6BYW5</accession>
<reference evidence="10 11" key="1">
    <citation type="journal article" date="2016" name="Nat. Commun.">
        <title>Thousands of microbial genomes shed light on interconnected biogeochemical processes in an aquifer system.</title>
        <authorList>
            <person name="Anantharaman K."/>
            <person name="Brown C.T."/>
            <person name="Hug L.A."/>
            <person name="Sharon I."/>
            <person name="Castelle C.J."/>
            <person name="Probst A.J."/>
            <person name="Thomas B.C."/>
            <person name="Singh A."/>
            <person name="Wilkins M.J."/>
            <person name="Karaoz U."/>
            <person name="Brodie E.L."/>
            <person name="Williams K.H."/>
            <person name="Hubbard S.S."/>
            <person name="Banfield J.F."/>
        </authorList>
    </citation>
    <scope>NUCLEOTIDE SEQUENCE [LARGE SCALE GENOMIC DNA]</scope>
</reference>
<dbReference type="Gene3D" id="3.30.470.20">
    <property type="entry name" value="ATP-grasp fold, B domain"/>
    <property type="match status" value="1"/>
</dbReference>
<dbReference type="FunFam" id="3.30.470.20:FF:000015">
    <property type="entry name" value="Phosphoribosylaminoimidazole-succinocarboxamide synthase"/>
    <property type="match status" value="1"/>
</dbReference>
<evidence type="ECO:0000256" key="8">
    <source>
        <dbReference type="HAMAP-Rule" id="MF_00137"/>
    </source>
</evidence>
<dbReference type="InterPro" id="IPR001636">
    <property type="entry name" value="SAICAR_synth"/>
</dbReference>
<comment type="pathway">
    <text evidence="1 8">Purine metabolism; IMP biosynthesis via de novo pathway; 5-amino-1-(5-phospho-D-ribosyl)imidazole-4-carboxamide from 5-amino-1-(5-phospho-D-ribosyl)imidazole-4-carboxylate: step 1/2.</text>
</comment>
<comment type="catalytic activity">
    <reaction evidence="7 8">
        <text>5-amino-1-(5-phospho-D-ribosyl)imidazole-4-carboxylate + L-aspartate + ATP = (2S)-2-[5-amino-1-(5-phospho-beta-D-ribosyl)imidazole-4-carboxamido]succinate + ADP + phosphate + 2 H(+)</text>
        <dbReference type="Rhea" id="RHEA:22628"/>
        <dbReference type="ChEBI" id="CHEBI:15378"/>
        <dbReference type="ChEBI" id="CHEBI:29991"/>
        <dbReference type="ChEBI" id="CHEBI:30616"/>
        <dbReference type="ChEBI" id="CHEBI:43474"/>
        <dbReference type="ChEBI" id="CHEBI:58443"/>
        <dbReference type="ChEBI" id="CHEBI:77657"/>
        <dbReference type="ChEBI" id="CHEBI:456216"/>
        <dbReference type="EC" id="6.3.2.6"/>
    </reaction>
</comment>
<dbReference type="GO" id="GO:0004639">
    <property type="term" value="F:phosphoribosylaminoimidazolesuccinocarboxamide synthase activity"/>
    <property type="evidence" value="ECO:0007669"/>
    <property type="project" value="UniProtKB-UniRule"/>
</dbReference>
<keyword evidence="3 8" id="KW-0436">Ligase</keyword>
<dbReference type="UniPathway" id="UPA00074">
    <property type="reaction ID" value="UER00131"/>
</dbReference>
<evidence type="ECO:0000259" key="9">
    <source>
        <dbReference type="Pfam" id="PF01259"/>
    </source>
</evidence>